<evidence type="ECO:0000313" key="1">
    <source>
        <dbReference type="EMBL" id="TKK86834.1"/>
    </source>
</evidence>
<accession>A0A4U3MEY9</accession>
<dbReference type="EMBL" id="SZQA01000019">
    <property type="protein sequence ID" value="TKK86834.1"/>
    <property type="molecule type" value="Genomic_DNA"/>
</dbReference>
<keyword evidence="2" id="KW-1185">Reference proteome</keyword>
<dbReference type="OrthoDB" id="9814791at2"/>
<dbReference type="AlphaFoldDB" id="A0A4U3MEY9"/>
<name>A0A4U3MEY9_9ACTN</name>
<proteinExistence type="predicted"/>
<gene>
    <name evidence="1" type="ORF">FDA94_20460</name>
</gene>
<organism evidence="1 2">
    <name type="scientific">Herbidospora galbida</name>
    <dbReference type="NCBI Taxonomy" id="2575442"/>
    <lineage>
        <taxon>Bacteria</taxon>
        <taxon>Bacillati</taxon>
        <taxon>Actinomycetota</taxon>
        <taxon>Actinomycetes</taxon>
        <taxon>Streptosporangiales</taxon>
        <taxon>Streptosporangiaceae</taxon>
        <taxon>Herbidospora</taxon>
    </lineage>
</organism>
<comment type="caution">
    <text evidence="1">The sequence shown here is derived from an EMBL/GenBank/DDBJ whole genome shotgun (WGS) entry which is preliminary data.</text>
</comment>
<dbReference type="Proteomes" id="UP000308705">
    <property type="component" value="Unassembled WGS sequence"/>
</dbReference>
<evidence type="ECO:0000313" key="2">
    <source>
        <dbReference type="Proteomes" id="UP000308705"/>
    </source>
</evidence>
<protein>
    <recommendedName>
        <fullName evidence="3">DUF1579 domain-containing protein</fullName>
    </recommendedName>
</protein>
<sequence length="147" mass="16978">MTGFDFLIGDWTVANRRRLNYVDPDSAWEEFTGHSTCRPLFDGAANIEEMVCPTFSGITLRLFDVEKKEWSLYWSNSKYGVLQPPVVGAFTDGVGTFYGRDLYADEEIHARFIWNAITPESAHWEQAFSQDGGQTWLTNWTMDFTRR</sequence>
<reference evidence="1 2" key="1">
    <citation type="submission" date="2019-04" db="EMBL/GenBank/DDBJ databases">
        <title>Herbidospora sp. NEAU-GS14.nov., a novel actinomycete isolated from soil.</title>
        <authorList>
            <person name="Han L."/>
        </authorList>
    </citation>
    <scope>NUCLEOTIDE SEQUENCE [LARGE SCALE GENOMIC DNA]</scope>
    <source>
        <strain evidence="1 2">NEAU-GS14</strain>
    </source>
</reference>
<evidence type="ECO:0008006" key="3">
    <source>
        <dbReference type="Google" id="ProtNLM"/>
    </source>
</evidence>
<dbReference type="RefSeq" id="WP_137248682.1">
    <property type="nucleotide sequence ID" value="NZ_SZQA01000019.1"/>
</dbReference>